<dbReference type="Pfam" id="PF03445">
    <property type="entry name" value="DUF294"/>
    <property type="match status" value="1"/>
</dbReference>
<dbReference type="InterPro" id="IPR018821">
    <property type="entry name" value="DUF294_put_nucleoTrafse_sb-bd"/>
</dbReference>
<dbReference type="SMART" id="SM00116">
    <property type="entry name" value="CBS"/>
    <property type="match status" value="2"/>
</dbReference>
<evidence type="ECO:0000313" key="6">
    <source>
        <dbReference type="Proteomes" id="UP000257131"/>
    </source>
</evidence>
<dbReference type="Gene3D" id="3.10.580.10">
    <property type="entry name" value="CBS-domain"/>
    <property type="match status" value="1"/>
</dbReference>
<dbReference type="PANTHER" id="PTHR43080:SF2">
    <property type="entry name" value="CBS DOMAIN-CONTAINING PROTEIN"/>
    <property type="match status" value="1"/>
</dbReference>
<dbReference type="EMBL" id="QOHR01000008">
    <property type="protein sequence ID" value="REC57038.1"/>
    <property type="molecule type" value="Genomic_DNA"/>
</dbReference>
<gene>
    <name evidence="5" type="ORF">DRV84_08060</name>
</gene>
<dbReference type="GO" id="GO:0008773">
    <property type="term" value="F:[protein-PII] uridylyltransferase activity"/>
    <property type="evidence" value="ECO:0007669"/>
    <property type="project" value="InterPro"/>
</dbReference>
<dbReference type="SUPFAM" id="SSF54631">
    <property type="entry name" value="CBS-domain pair"/>
    <property type="match status" value="1"/>
</dbReference>
<keyword evidence="1 2" id="KW-0129">CBS domain</keyword>
<protein>
    <submittedName>
        <fullName evidence="5">CBS domain-containing protein</fullName>
    </submittedName>
</protein>
<evidence type="ECO:0000256" key="1">
    <source>
        <dbReference type="ARBA" id="ARBA00023122"/>
    </source>
</evidence>
<comment type="caution">
    <text evidence="5">The sequence shown here is derived from an EMBL/GenBank/DDBJ whole genome shotgun (WGS) entry which is preliminary data.</text>
</comment>
<sequence length="617" mass="65616">MTEPVPDTPAAAPDPEADAAFLAAAHPWDILSRERLEAIARQMGRRRLAPGETLYDVGETLDFVAVLRAGGAERLDARGATVAELAPGATLSRRGALRGEPTRTALRATQPSEALTLEGAEFRALCRDVPAFGRFFSAGPPRAAARSDLASLAVSALMTATPETCPPETPAREAAARMHARGISSLCVATDGQLLGLLTLRDLTGRLLAEGRAPETPVGEIMTAAPITLPPSALGSDVLSLMMERRVGHVPVVEGGRLVGIVTQTDLTRAQALGAGELVRGVAEAPDADAMARVTARLPELLAQLVAAGARPEAVTRQITDVADAATRRLLALAEDRLGPPPVPYLWLACGSQGRQEQTGVSDQDNCLMLSDAVTDADMPYFERLARFVSDGLATCGYAYCPGDMMATNPRWRQPVHVWRDYFAGWIAHPSPEAQMLASVMFDLRPIGGDASLFEGLHRETLDAASRNSIFTAHMVSNSLKHAPPLGLLRGFATIRSGEHRHQIDLKLNGVVPVVDLARVYALMGRIEDAGTRARLTAASAAGVVSEAGGRDLIDAWDLIAATRLGHQARRIARGAAPDNYMAPSELSEFERSHLREAFVVVRTMQSALGHGKGALS</sequence>
<dbReference type="CDD" id="cd00038">
    <property type="entry name" value="CAP_ED"/>
    <property type="match status" value="1"/>
</dbReference>
<evidence type="ECO:0000259" key="4">
    <source>
        <dbReference type="PROSITE" id="PS51371"/>
    </source>
</evidence>
<dbReference type="Pfam" id="PF00571">
    <property type="entry name" value="CBS"/>
    <property type="match status" value="2"/>
</dbReference>
<keyword evidence="6" id="KW-1185">Reference proteome</keyword>
<dbReference type="Pfam" id="PF10335">
    <property type="entry name" value="DUF294_C"/>
    <property type="match status" value="1"/>
</dbReference>
<dbReference type="InterPro" id="IPR000644">
    <property type="entry name" value="CBS_dom"/>
</dbReference>
<dbReference type="AlphaFoldDB" id="A0A3D9BU69"/>
<dbReference type="PROSITE" id="PS50042">
    <property type="entry name" value="CNMP_BINDING_3"/>
    <property type="match status" value="1"/>
</dbReference>
<dbReference type="InterPro" id="IPR014710">
    <property type="entry name" value="RmlC-like_jellyroll"/>
</dbReference>
<dbReference type="PANTHER" id="PTHR43080">
    <property type="entry name" value="CBS DOMAIN-CONTAINING PROTEIN CBSX3, MITOCHONDRIAL"/>
    <property type="match status" value="1"/>
</dbReference>
<dbReference type="InterPro" id="IPR000595">
    <property type="entry name" value="cNMP-bd_dom"/>
</dbReference>
<dbReference type="RefSeq" id="WP_115979375.1">
    <property type="nucleotide sequence ID" value="NZ_QOHR01000008.1"/>
</dbReference>
<dbReference type="Pfam" id="PF00027">
    <property type="entry name" value="cNMP_binding"/>
    <property type="match status" value="1"/>
</dbReference>
<reference evidence="5 6" key="1">
    <citation type="journal article" date="2017" name="Int. J. Syst. Evol. Microbiol.">
        <title>Rhodosalinus sediminis gen. nov., sp. nov., isolated from marine saltern.</title>
        <authorList>
            <person name="Guo L.Y."/>
            <person name="Ling S.K."/>
            <person name="Li C.M."/>
            <person name="Chen G.J."/>
            <person name="Du Z.J."/>
        </authorList>
    </citation>
    <scope>NUCLEOTIDE SEQUENCE [LARGE SCALE GENOMIC DNA]</scope>
    <source>
        <strain evidence="5 6">WDN1C137</strain>
    </source>
</reference>
<dbReference type="SUPFAM" id="SSF81301">
    <property type="entry name" value="Nucleotidyltransferase"/>
    <property type="match status" value="1"/>
</dbReference>
<dbReference type="OrthoDB" id="9808528at2"/>
<feature type="domain" description="CBS" evidence="4">
    <location>
        <begin position="158"/>
        <end position="215"/>
    </location>
</feature>
<dbReference type="Proteomes" id="UP000257131">
    <property type="component" value="Unassembled WGS sequence"/>
</dbReference>
<feature type="domain" description="Cyclic nucleotide-binding" evidence="3">
    <location>
        <begin position="31"/>
        <end position="125"/>
    </location>
</feature>
<evidence type="ECO:0000256" key="2">
    <source>
        <dbReference type="PROSITE-ProRule" id="PRU00703"/>
    </source>
</evidence>
<dbReference type="SUPFAM" id="SSF51206">
    <property type="entry name" value="cAMP-binding domain-like"/>
    <property type="match status" value="1"/>
</dbReference>
<dbReference type="PROSITE" id="PS51371">
    <property type="entry name" value="CBS"/>
    <property type="match status" value="2"/>
</dbReference>
<dbReference type="InterPro" id="IPR051257">
    <property type="entry name" value="Diverse_CBS-Domain"/>
</dbReference>
<organism evidence="5 6">
    <name type="scientific">Rhodosalinus sediminis</name>
    <dbReference type="NCBI Taxonomy" id="1940533"/>
    <lineage>
        <taxon>Bacteria</taxon>
        <taxon>Pseudomonadati</taxon>
        <taxon>Pseudomonadota</taxon>
        <taxon>Alphaproteobacteria</taxon>
        <taxon>Rhodobacterales</taxon>
        <taxon>Paracoccaceae</taxon>
        <taxon>Rhodosalinus</taxon>
    </lineage>
</organism>
<proteinExistence type="predicted"/>
<evidence type="ECO:0000259" key="3">
    <source>
        <dbReference type="PROSITE" id="PS50042"/>
    </source>
</evidence>
<dbReference type="Gene3D" id="2.60.120.10">
    <property type="entry name" value="Jelly Rolls"/>
    <property type="match status" value="1"/>
</dbReference>
<dbReference type="InterPro" id="IPR018490">
    <property type="entry name" value="cNMP-bd_dom_sf"/>
</dbReference>
<accession>A0A3D9BU69</accession>
<dbReference type="CDD" id="cd05401">
    <property type="entry name" value="NT_GlnE_GlnD_like"/>
    <property type="match status" value="1"/>
</dbReference>
<feature type="domain" description="CBS" evidence="4">
    <location>
        <begin position="222"/>
        <end position="278"/>
    </location>
</feature>
<dbReference type="InterPro" id="IPR043519">
    <property type="entry name" value="NT_sf"/>
</dbReference>
<evidence type="ECO:0000313" key="5">
    <source>
        <dbReference type="EMBL" id="REC57038.1"/>
    </source>
</evidence>
<dbReference type="InterPro" id="IPR046342">
    <property type="entry name" value="CBS_dom_sf"/>
</dbReference>
<dbReference type="InterPro" id="IPR005105">
    <property type="entry name" value="GlnD_Uridyltrans_N"/>
</dbReference>
<name>A0A3D9BU69_9RHOB</name>